<dbReference type="EMBL" id="JBHSXI010000013">
    <property type="protein sequence ID" value="MFC6889949.1"/>
    <property type="molecule type" value="Genomic_DNA"/>
</dbReference>
<reference evidence="2 3" key="1">
    <citation type="journal article" date="2019" name="Int. J. Syst. Evol. Microbiol.">
        <title>The Global Catalogue of Microorganisms (GCM) 10K type strain sequencing project: providing services to taxonomists for standard genome sequencing and annotation.</title>
        <authorList>
            <consortium name="The Broad Institute Genomics Platform"/>
            <consortium name="The Broad Institute Genome Sequencing Center for Infectious Disease"/>
            <person name="Wu L."/>
            <person name="Ma J."/>
        </authorList>
    </citation>
    <scope>NUCLEOTIDE SEQUENCE [LARGE SCALE GENOMIC DNA]</scope>
    <source>
        <strain evidence="2 3">Y73</strain>
    </source>
</reference>
<dbReference type="Proteomes" id="UP001596333">
    <property type="component" value="Unassembled WGS sequence"/>
</dbReference>
<gene>
    <name evidence="2" type="ORF">ACFQEY_13110</name>
</gene>
<organism evidence="2 3">
    <name type="scientific">Halorubrum trueperi</name>
    <dbReference type="NCBI Taxonomy" id="2004704"/>
    <lineage>
        <taxon>Archaea</taxon>
        <taxon>Methanobacteriati</taxon>
        <taxon>Methanobacteriota</taxon>
        <taxon>Stenosarchaea group</taxon>
        <taxon>Halobacteria</taxon>
        <taxon>Halobacteriales</taxon>
        <taxon>Haloferacaceae</taxon>
        <taxon>Halorubrum</taxon>
    </lineage>
</organism>
<keyword evidence="3" id="KW-1185">Reference proteome</keyword>
<feature type="region of interest" description="Disordered" evidence="1">
    <location>
        <begin position="1"/>
        <end position="30"/>
    </location>
</feature>
<accession>A0ABD5UKD4</accession>
<protein>
    <submittedName>
        <fullName evidence="2">Uncharacterized protein</fullName>
    </submittedName>
</protein>
<evidence type="ECO:0000256" key="1">
    <source>
        <dbReference type="SAM" id="MobiDB-lite"/>
    </source>
</evidence>
<dbReference type="AlphaFoldDB" id="A0ABD5UKD4"/>
<proteinExistence type="predicted"/>
<evidence type="ECO:0000313" key="3">
    <source>
        <dbReference type="Proteomes" id="UP001596333"/>
    </source>
</evidence>
<dbReference type="RefSeq" id="WP_379769316.1">
    <property type="nucleotide sequence ID" value="NZ_JBHSXI010000013.1"/>
</dbReference>
<sequence>MTDPDLDACGVPSDRTTMADARSDREGGQGATAIVRAVVTDSRRLARQSKAFSPRSTRRRLPRLTSVSRLIQTRPDQWMGRGTIRPNAEADSVAVLEITSIPTASGSFRPTEEYLLPADRVAGNGWRRPDYRPHGVLVTLFGRLAELAEYIDSDAIHETVDRCPTKIQ</sequence>
<comment type="caution">
    <text evidence="2">The sequence shown here is derived from an EMBL/GenBank/DDBJ whole genome shotgun (WGS) entry which is preliminary data.</text>
</comment>
<name>A0ABD5UKD4_9EURY</name>
<evidence type="ECO:0000313" key="2">
    <source>
        <dbReference type="EMBL" id="MFC6889949.1"/>
    </source>
</evidence>